<dbReference type="AlphaFoldDB" id="A0A9X6KA05"/>
<dbReference type="InterPro" id="IPR003959">
    <property type="entry name" value="ATPase_AAA_core"/>
</dbReference>
<dbReference type="Gene3D" id="3.40.50.300">
    <property type="entry name" value="P-loop containing nucleotide triphosphate hydrolases"/>
    <property type="match status" value="1"/>
</dbReference>
<evidence type="ECO:0000313" key="2">
    <source>
        <dbReference type="EMBL" id="OTZ97676.1"/>
    </source>
</evidence>
<dbReference type="InterPro" id="IPR051396">
    <property type="entry name" value="Bact_Antivir_Def_Nuclease"/>
</dbReference>
<accession>A0A9X6KA05</accession>
<dbReference type="GO" id="GO:0016887">
    <property type="term" value="F:ATP hydrolysis activity"/>
    <property type="evidence" value="ECO:0007669"/>
    <property type="project" value="InterPro"/>
</dbReference>
<name>A0A9X6KA05_BACTU</name>
<reference evidence="3 6" key="1">
    <citation type="submission" date="2016-10" db="EMBL/GenBank/DDBJ databases">
        <title>Comparative genomics of Bacillus thuringiensis reveals a path to pathogens against multiple invertebrate hosts.</title>
        <authorList>
            <person name="Zheng J."/>
            <person name="Gao Q."/>
            <person name="Liu H."/>
            <person name="Peng D."/>
            <person name="Ruan L."/>
            <person name="Sun M."/>
        </authorList>
    </citation>
    <scope>NUCLEOTIDE SEQUENCE [LARGE SCALE GENOMIC DNA]</scope>
    <source>
        <strain evidence="3">HD5</strain>
    </source>
</reference>
<dbReference type="InterPro" id="IPR038729">
    <property type="entry name" value="Rad50/SbcC_AAA"/>
</dbReference>
<dbReference type="SMART" id="SM00382">
    <property type="entry name" value="AAA"/>
    <property type="match status" value="1"/>
</dbReference>
<dbReference type="GO" id="GO:0006302">
    <property type="term" value="P:double-strand break repair"/>
    <property type="evidence" value="ECO:0007669"/>
    <property type="project" value="InterPro"/>
</dbReference>
<dbReference type="Pfam" id="PF13304">
    <property type="entry name" value="AAA_21"/>
    <property type="match status" value="1"/>
</dbReference>
<dbReference type="Pfam" id="PF13476">
    <property type="entry name" value="AAA_23"/>
    <property type="match status" value="1"/>
</dbReference>
<sequence length="424" mass="47653">MLKNLNISNWNQFDDINIDLHPKVTILTGANGSGKSTIVRLLSNVIGWQYKETATPITSVTLHSHFSAGITVDKLLDLLNNDTEQLGINHITIGNLTTENGIVEFIVPKETHTVSYDVDVLNNNNHFMLNGVSIASHRVPYAYTALNSIPVKPLTKIEAYDNYTEALKKRAIPNTYYNPKEDVPTSHIKATLMSLALFGQDNDYIRGDKESYRIFKQFIEILKVLLPETLGFRNINIRDGEVILITDTGEFLIDAVSGGIGAIVDLAWQIYMYDNEGGDPFLVIVDEIENHLHPSMQRSILPNLVKAFPSAQFIVTTHSPFVVNSVIDSSVYALKYNERKKVCSYKLDFKDKSSNALEILRDILGVPVTLPIWVEEKLNSVIEKYRDTELTAETYTNLKEDLSELGLSDHMPQTLGLLQRRASK</sequence>
<organism evidence="3 6">
    <name type="scientific">Bacillus thuringiensis</name>
    <dbReference type="NCBI Taxonomy" id="1428"/>
    <lineage>
        <taxon>Bacteria</taxon>
        <taxon>Bacillati</taxon>
        <taxon>Bacillota</taxon>
        <taxon>Bacilli</taxon>
        <taxon>Bacillales</taxon>
        <taxon>Bacillaceae</taxon>
        <taxon>Bacillus</taxon>
        <taxon>Bacillus cereus group</taxon>
    </lineage>
</organism>
<dbReference type="EMBL" id="NFEM01000120">
    <property type="protein sequence ID" value="OTZ97732.1"/>
    <property type="molecule type" value="Genomic_DNA"/>
</dbReference>
<evidence type="ECO:0000313" key="4">
    <source>
        <dbReference type="EMBL" id="OTZ99321.1"/>
    </source>
</evidence>
<protein>
    <recommendedName>
        <fullName evidence="1">AAA+ ATPase domain-containing protein</fullName>
    </recommendedName>
</protein>
<dbReference type="InterPro" id="IPR003593">
    <property type="entry name" value="AAA+_ATPase"/>
</dbReference>
<dbReference type="Proteomes" id="UP000194551">
    <property type="component" value="Unassembled WGS sequence"/>
</dbReference>
<evidence type="ECO:0000313" key="6">
    <source>
        <dbReference type="Proteomes" id="UP000194551"/>
    </source>
</evidence>
<evidence type="ECO:0000259" key="1">
    <source>
        <dbReference type="SMART" id="SM00382"/>
    </source>
</evidence>
<dbReference type="PANTHER" id="PTHR43581:SF4">
    <property type="entry name" value="ATP_GTP PHOSPHATASE"/>
    <property type="match status" value="1"/>
</dbReference>
<dbReference type="InterPro" id="IPR027417">
    <property type="entry name" value="P-loop_NTPase"/>
</dbReference>
<dbReference type="EMBL" id="NFEM01000121">
    <property type="protein sequence ID" value="OTZ97676.1"/>
    <property type="molecule type" value="Genomic_DNA"/>
</dbReference>
<evidence type="ECO:0000313" key="5">
    <source>
        <dbReference type="EMBL" id="OTZ99393.1"/>
    </source>
</evidence>
<gene>
    <name evidence="5" type="ORF">BK774_23415</name>
    <name evidence="4" type="ORF">BK774_23585</name>
    <name evidence="3" type="ORF">BK774_25510</name>
    <name evidence="2" type="ORF">BK774_25620</name>
</gene>
<dbReference type="CDD" id="cd00267">
    <property type="entry name" value="ABC_ATPase"/>
    <property type="match status" value="1"/>
</dbReference>
<proteinExistence type="predicted"/>
<dbReference type="GO" id="GO:0005524">
    <property type="term" value="F:ATP binding"/>
    <property type="evidence" value="ECO:0007669"/>
    <property type="project" value="InterPro"/>
</dbReference>
<dbReference type="PANTHER" id="PTHR43581">
    <property type="entry name" value="ATP/GTP PHOSPHATASE"/>
    <property type="match status" value="1"/>
</dbReference>
<feature type="domain" description="AAA+ ATPase" evidence="1">
    <location>
        <begin position="21"/>
        <end position="337"/>
    </location>
</feature>
<dbReference type="EMBL" id="NFEM01000098">
    <property type="protein sequence ID" value="OTZ99393.1"/>
    <property type="molecule type" value="Genomic_DNA"/>
</dbReference>
<dbReference type="SUPFAM" id="SSF52540">
    <property type="entry name" value="P-loop containing nucleoside triphosphate hydrolases"/>
    <property type="match status" value="1"/>
</dbReference>
<comment type="caution">
    <text evidence="3">The sequence shown here is derived from an EMBL/GenBank/DDBJ whole genome shotgun (WGS) entry which is preliminary data.</text>
</comment>
<evidence type="ECO:0000313" key="3">
    <source>
        <dbReference type="EMBL" id="OTZ97732.1"/>
    </source>
</evidence>
<dbReference type="EMBL" id="NFEM01000099">
    <property type="protein sequence ID" value="OTZ99321.1"/>
    <property type="molecule type" value="Genomic_DNA"/>
</dbReference>
<dbReference type="RefSeq" id="WP_017762556.1">
    <property type="nucleotide sequence ID" value="NZ_CAKJXA010000045.1"/>
</dbReference>